<protein>
    <recommendedName>
        <fullName evidence="3">B box-type domain-containing protein</fullName>
    </recommendedName>
</protein>
<dbReference type="EMBL" id="CAJPWZ010000459">
    <property type="protein sequence ID" value="CAG2193207.1"/>
    <property type="molecule type" value="Genomic_DNA"/>
</dbReference>
<keyword evidence="2" id="KW-0175">Coiled coil</keyword>
<dbReference type="PROSITE" id="PS50119">
    <property type="entry name" value="ZF_BBOX"/>
    <property type="match status" value="1"/>
</dbReference>
<feature type="coiled-coil region" evidence="2">
    <location>
        <begin position="151"/>
        <end position="196"/>
    </location>
</feature>
<dbReference type="SUPFAM" id="SSF57845">
    <property type="entry name" value="B-box zinc-binding domain"/>
    <property type="match status" value="1"/>
</dbReference>
<dbReference type="SUPFAM" id="SSF63829">
    <property type="entry name" value="Calcium-dependent phosphotriesterase"/>
    <property type="match status" value="1"/>
</dbReference>
<keyword evidence="1" id="KW-0479">Metal-binding</keyword>
<evidence type="ECO:0000259" key="3">
    <source>
        <dbReference type="PROSITE" id="PS50119"/>
    </source>
</evidence>
<dbReference type="InterPro" id="IPR047153">
    <property type="entry name" value="TRIM45/56/19-like"/>
</dbReference>
<dbReference type="Gene3D" id="3.30.160.60">
    <property type="entry name" value="Classic Zinc Finger"/>
    <property type="match status" value="1"/>
</dbReference>
<dbReference type="PANTHER" id="PTHR25462">
    <property type="entry name" value="BONUS, ISOFORM C-RELATED"/>
    <property type="match status" value="1"/>
</dbReference>
<dbReference type="OrthoDB" id="6270329at2759"/>
<feature type="domain" description="B box-type" evidence="3">
    <location>
        <begin position="35"/>
        <end position="85"/>
    </location>
</feature>
<dbReference type="Proteomes" id="UP000683360">
    <property type="component" value="Unassembled WGS sequence"/>
</dbReference>
<dbReference type="CDD" id="cd19756">
    <property type="entry name" value="Bbox2"/>
    <property type="match status" value="1"/>
</dbReference>
<name>A0A8S3QHG4_MYTED</name>
<evidence type="ECO:0000256" key="1">
    <source>
        <dbReference type="PROSITE-ProRule" id="PRU00024"/>
    </source>
</evidence>
<evidence type="ECO:0000313" key="4">
    <source>
        <dbReference type="EMBL" id="CAG2193207.1"/>
    </source>
</evidence>
<proteinExistence type="predicted"/>
<dbReference type="GO" id="GO:0008270">
    <property type="term" value="F:zinc ion binding"/>
    <property type="evidence" value="ECO:0007669"/>
    <property type="project" value="UniProtKB-KW"/>
</dbReference>
<dbReference type="InterPro" id="IPR000315">
    <property type="entry name" value="Znf_B-box"/>
</dbReference>
<comment type="caution">
    <text evidence="4">The sequence shown here is derived from an EMBL/GenBank/DDBJ whole genome shotgun (WGS) entry which is preliminary data.</text>
</comment>
<reference evidence="4" key="1">
    <citation type="submission" date="2021-03" db="EMBL/GenBank/DDBJ databases">
        <authorList>
            <person name="Bekaert M."/>
        </authorList>
    </citation>
    <scope>NUCLEOTIDE SEQUENCE</scope>
</reference>
<evidence type="ECO:0000313" key="5">
    <source>
        <dbReference type="Proteomes" id="UP000683360"/>
    </source>
</evidence>
<keyword evidence="1" id="KW-0862">Zinc</keyword>
<organism evidence="4 5">
    <name type="scientific">Mytilus edulis</name>
    <name type="common">Blue mussel</name>
    <dbReference type="NCBI Taxonomy" id="6550"/>
    <lineage>
        <taxon>Eukaryota</taxon>
        <taxon>Metazoa</taxon>
        <taxon>Spiralia</taxon>
        <taxon>Lophotrochozoa</taxon>
        <taxon>Mollusca</taxon>
        <taxon>Bivalvia</taxon>
        <taxon>Autobranchia</taxon>
        <taxon>Pteriomorphia</taxon>
        <taxon>Mytilida</taxon>
        <taxon>Mytiloidea</taxon>
        <taxon>Mytilidae</taxon>
        <taxon>Mytilinae</taxon>
        <taxon>Mytilus</taxon>
    </lineage>
</organism>
<keyword evidence="1" id="KW-0863">Zinc-finger</keyword>
<dbReference type="Pfam" id="PF22586">
    <property type="entry name" value="ANCHR-like_BBOX"/>
    <property type="match status" value="1"/>
</dbReference>
<dbReference type="AlphaFoldDB" id="A0A8S3QHG4"/>
<gene>
    <name evidence="4" type="ORF">MEDL_8319</name>
</gene>
<keyword evidence="5" id="KW-1185">Reference proteome</keyword>
<sequence>MLVIAPDADPTRSICIIVLKNKRDRHFLYLSMSSSKLTVCGVCEYRNINKPSVVWCSECDEGLCEECKDHHAASRGSRNHSIVPVSEYQNLPSGILEITQICPTHDDKYVIFCKKHDTPCCRRCVTETHNDCKEIDVIDDVIKNVKSSNAFLEIEHSLAELSENLQRIREDRQENIKSLIENRAKIEKEVQQTRILINNHLDKLQETLMKELYVAEEKESTKIKNIISSIQEKERKISESQTTFDKIKQHASDLQTFLTLKHIQRDVTNNEQFLESLIKEEKINHACISWKIENAVEIIPTTIKKMGIITLDTRSCDATLTNRKNKQAQIMMPITHIPTIDDIKLTLRQTVNSIGSDVNDCTLLPDGRIIFSCYGNAKIHVIKPDGTLDFTLEPEFSPSHIFYIDESQILVVTSGYYNVAFQLSISKTEKLRNRLMLGRTIME</sequence>
<dbReference type="PANTHER" id="PTHR25462:SF296">
    <property type="entry name" value="MEIOTIC P26, ISOFORM F"/>
    <property type="match status" value="1"/>
</dbReference>
<dbReference type="CDD" id="cd19757">
    <property type="entry name" value="Bbox1"/>
    <property type="match status" value="1"/>
</dbReference>
<evidence type="ECO:0000256" key="2">
    <source>
        <dbReference type="SAM" id="Coils"/>
    </source>
</evidence>
<accession>A0A8S3QHG4</accession>